<evidence type="ECO:0000256" key="2">
    <source>
        <dbReference type="ARBA" id="ARBA00023152"/>
    </source>
</evidence>
<dbReference type="PRINTS" id="PR00662">
    <property type="entry name" value="G6PISOMERASE"/>
</dbReference>
<dbReference type="GO" id="GO:0051156">
    <property type="term" value="P:glucose 6-phosphate metabolic process"/>
    <property type="evidence" value="ECO:0007669"/>
    <property type="project" value="TreeGrafter"/>
</dbReference>
<keyword evidence="3 4" id="KW-0413">Isomerase</keyword>
<evidence type="ECO:0000256" key="1">
    <source>
        <dbReference type="ARBA" id="ARBA00022432"/>
    </source>
</evidence>
<dbReference type="InterPro" id="IPR046348">
    <property type="entry name" value="SIS_dom_sf"/>
</dbReference>
<dbReference type="GO" id="GO:0048029">
    <property type="term" value="F:monosaccharide binding"/>
    <property type="evidence" value="ECO:0007669"/>
    <property type="project" value="TreeGrafter"/>
</dbReference>
<dbReference type="Proteomes" id="UP000182690">
    <property type="component" value="Unassembled WGS sequence"/>
</dbReference>
<evidence type="ECO:0000256" key="3">
    <source>
        <dbReference type="ARBA" id="ARBA00023235"/>
    </source>
</evidence>
<evidence type="ECO:0000313" key="5">
    <source>
        <dbReference type="Proteomes" id="UP000182690"/>
    </source>
</evidence>
<protein>
    <submittedName>
        <fullName evidence="4">Glucose-6-phosphate isomerase</fullName>
    </submittedName>
</protein>
<dbReference type="EMBL" id="FNKB01000001">
    <property type="protein sequence ID" value="SDQ30834.1"/>
    <property type="molecule type" value="Genomic_DNA"/>
</dbReference>
<evidence type="ECO:0000313" key="4">
    <source>
        <dbReference type="EMBL" id="SDQ30834.1"/>
    </source>
</evidence>
<name>A0A1H0ZTQ8_9MICO</name>
<dbReference type="AlphaFoldDB" id="A0A1H0ZTQ8"/>
<dbReference type="RefSeq" id="WP_010157211.1">
    <property type="nucleotide sequence ID" value="NZ_FNKB01000001.1"/>
</dbReference>
<keyword evidence="2" id="KW-0324">Glycolysis</keyword>
<dbReference type="PROSITE" id="PS51463">
    <property type="entry name" value="P_GLUCOSE_ISOMERASE_3"/>
    <property type="match status" value="1"/>
</dbReference>
<organism evidence="4 5">
    <name type="scientific">Leucobacter chromiiresistens</name>
    <dbReference type="NCBI Taxonomy" id="1079994"/>
    <lineage>
        <taxon>Bacteria</taxon>
        <taxon>Bacillati</taxon>
        <taxon>Actinomycetota</taxon>
        <taxon>Actinomycetes</taxon>
        <taxon>Micrococcales</taxon>
        <taxon>Microbacteriaceae</taxon>
        <taxon>Leucobacter</taxon>
    </lineage>
</organism>
<proteinExistence type="predicted"/>
<dbReference type="PANTHER" id="PTHR11469:SF1">
    <property type="entry name" value="GLUCOSE-6-PHOSPHATE ISOMERASE"/>
    <property type="match status" value="1"/>
</dbReference>
<dbReference type="GO" id="GO:0006096">
    <property type="term" value="P:glycolytic process"/>
    <property type="evidence" value="ECO:0007669"/>
    <property type="project" value="UniProtKB-KW"/>
</dbReference>
<dbReference type="GO" id="GO:0004347">
    <property type="term" value="F:glucose-6-phosphate isomerase activity"/>
    <property type="evidence" value="ECO:0007669"/>
    <property type="project" value="InterPro"/>
</dbReference>
<dbReference type="Gene3D" id="3.40.50.10490">
    <property type="entry name" value="Glucose-6-phosphate isomerase like protein, domain 1"/>
    <property type="match status" value="3"/>
</dbReference>
<accession>A0A1H0ZTQ8</accession>
<dbReference type="GO" id="GO:0006094">
    <property type="term" value="P:gluconeogenesis"/>
    <property type="evidence" value="ECO:0007669"/>
    <property type="project" value="UniProtKB-KW"/>
</dbReference>
<gene>
    <name evidence="4" type="ORF">SAMN04488565_2057</name>
</gene>
<dbReference type="GO" id="GO:0097367">
    <property type="term" value="F:carbohydrate derivative binding"/>
    <property type="evidence" value="ECO:0007669"/>
    <property type="project" value="InterPro"/>
</dbReference>
<dbReference type="SUPFAM" id="SSF53697">
    <property type="entry name" value="SIS domain"/>
    <property type="match status" value="1"/>
</dbReference>
<dbReference type="eggNOG" id="COG0166">
    <property type="taxonomic scope" value="Bacteria"/>
</dbReference>
<keyword evidence="1" id="KW-0312">Gluconeogenesis</keyword>
<dbReference type="GO" id="GO:0005829">
    <property type="term" value="C:cytosol"/>
    <property type="evidence" value="ECO:0007669"/>
    <property type="project" value="TreeGrafter"/>
</dbReference>
<dbReference type="STRING" id="1079994.SAMN04488565_2057"/>
<dbReference type="PANTHER" id="PTHR11469">
    <property type="entry name" value="GLUCOSE-6-PHOSPHATE ISOMERASE"/>
    <property type="match status" value="1"/>
</dbReference>
<dbReference type="OrthoDB" id="140919at2"/>
<dbReference type="InterPro" id="IPR001672">
    <property type="entry name" value="G6P_Isomerase"/>
</dbReference>
<reference evidence="4 5" key="1">
    <citation type="submission" date="2016-10" db="EMBL/GenBank/DDBJ databases">
        <authorList>
            <person name="de Groot N.N."/>
        </authorList>
    </citation>
    <scope>NUCLEOTIDE SEQUENCE [LARGE SCALE GENOMIC DNA]</scope>
    <source>
        <strain evidence="4 5">DSM 22788</strain>
    </source>
</reference>
<sequence>MALQVAVDGGLRDAEASVAGLVEDRVASRIFAHDASLWGADAAEEAAVRLGWTDVAANAERLIPEIETLRAEFREAGVDRIVLCGMGGSSLAPAVITRWSGVELTMIDSTHPDVVRRALSGDLSRTGVVVSSKSGGTIETRSHLAAFSDAFRVAGIEPSQRIVIVTDPGSPLEEESRTAGRRVFTADPNVGGRFSALTAFGLVPAGLAGADLRRLLADAESVRLAVAADEAANPALRLASAIHAGLPRRFVLAVREDPSASWGLGRWIEQLVAESTGKDGRGVLPIALDADAPEFDRVSESAVTVELSNAPQAADSDASATTSGASEVAGGAIAVTGSLGAQLLTWEVATAVLGRLMEIDPFNQPDVESAKVAARTALDADASSEEAAPVELRGAAGARLLAVPADVEVEDVAALVTRLRDAAAGAGYLSLQAYLDPQGEEAEPLDRLRDRLAEVLGLPVALGWGPSYLHSTGQLHKGGPPAAVFLQLTATGTESLPIPGADRGFDALVAAQARGDRSVLAERGRPVFALACADPAATVRALDAALSSLES</sequence>